<comment type="subcellular location">
    <subcellularLocation>
        <location evidence="1">Cell membrane</location>
        <topology evidence="1">Multi-pass membrane protein</topology>
    </subcellularLocation>
</comment>
<dbReference type="GO" id="GO:0140359">
    <property type="term" value="F:ABC-type transporter activity"/>
    <property type="evidence" value="ECO:0007669"/>
    <property type="project" value="InterPro"/>
</dbReference>
<feature type="transmembrane region" description="Helical" evidence="8">
    <location>
        <begin position="21"/>
        <end position="43"/>
    </location>
</feature>
<dbReference type="SUPFAM" id="SSF52540">
    <property type="entry name" value="P-loop containing nucleoside triphosphate hydrolases"/>
    <property type="match status" value="1"/>
</dbReference>
<dbReference type="GO" id="GO:0016887">
    <property type="term" value="F:ATP hydrolysis activity"/>
    <property type="evidence" value="ECO:0007669"/>
    <property type="project" value="InterPro"/>
</dbReference>
<reference evidence="11 12" key="1">
    <citation type="submission" date="2019-04" db="EMBL/GenBank/DDBJ databases">
        <authorList>
            <person name="Hwang J.C."/>
        </authorList>
    </citation>
    <scope>NUCLEOTIDE SEQUENCE [LARGE SCALE GENOMIC DNA]</scope>
    <source>
        <strain evidence="11 12">IMCC35002</strain>
    </source>
</reference>
<keyword evidence="4" id="KW-0547">Nucleotide-binding</keyword>
<keyword evidence="2" id="KW-0813">Transport</keyword>
<evidence type="ECO:0000256" key="6">
    <source>
        <dbReference type="ARBA" id="ARBA00022989"/>
    </source>
</evidence>
<keyword evidence="12" id="KW-1185">Reference proteome</keyword>
<feature type="transmembrane region" description="Helical" evidence="8">
    <location>
        <begin position="63"/>
        <end position="84"/>
    </location>
</feature>
<evidence type="ECO:0000256" key="8">
    <source>
        <dbReference type="SAM" id="Phobius"/>
    </source>
</evidence>
<dbReference type="InterPro" id="IPR036640">
    <property type="entry name" value="ABC1_TM_sf"/>
</dbReference>
<comment type="caution">
    <text evidence="11">The sequence shown here is derived from an EMBL/GenBank/DDBJ whole genome shotgun (WGS) entry which is preliminary data.</text>
</comment>
<dbReference type="SUPFAM" id="SSF90123">
    <property type="entry name" value="ABC transporter transmembrane region"/>
    <property type="match status" value="1"/>
</dbReference>
<evidence type="ECO:0000256" key="1">
    <source>
        <dbReference type="ARBA" id="ARBA00004651"/>
    </source>
</evidence>
<dbReference type="InterPro" id="IPR027417">
    <property type="entry name" value="P-loop_NTPase"/>
</dbReference>
<dbReference type="SMART" id="SM00382">
    <property type="entry name" value="AAA"/>
    <property type="match status" value="1"/>
</dbReference>
<dbReference type="PROSITE" id="PS50929">
    <property type="entry name" value="ABC_TM1F"/>
    <property type="match status" value="1"/>
</dbReference>
<evidence type="ECO:0000256" key="3">
    <source>
        <dbReference type="ARBA" id="ARBA00022692"/>
    </source>
</evidence>
<dbReference type="InterPro" id="IPR017871">
    <property type="entry name" value="ABC_transporter-like_CS"/>
</dbReference>
<evidence type="ECO:0000259" key="9">
    <source>
        <dbReference type="PROSITE" id="PS50893"/>
    </source>
</evidence>
<dbReference type="PANTHER" id="PTHR11384:SF59">
    <property type="entry name" value="LYSOSOMAL COBALAMIN TRANSPORTER ABCD4"/>
    <property type="match status" value="1"/>
</dbReference>
<dbReference type="GO" id="GO:0005886">
    <property type="term" value="C:plasma membrane"/>
    <property type="evidence" value="ECO:0007669"/>
    <property type="project" value="UniProtKB-SubCell"/>
</dbReference>
<evidence type="ECO:0000256" key="4">
    <source>
        <dbReference type="ARBA" id="ARBA00022741"/>
    </source>
</evidence>
<dbReference type="Proteomes" id="UP000305675">
    <property type="component" value="Unassembled WGS sequence"/>
</dbReference>
<feature type="domain" description="ABC transmembrane type-1" evidence="10">
    <location>
        <begin position="24"/>
        <end position="326"/>
    </location>
</feature>
<dbReference type="PANTHER" id="PTHR11384">
    <property type="entry name" value="ATP-BINDING CASSETTE, SUB-FAMILY D MEMBER"/>
    <property type="match status" value="1"/>
</dbReference>
<dbReference type="AlphaFoldDB" id="A0A4V5NWH3"/>
<dbReference type="InterPro" id="IPR050835">
    <property type="entry name" value="ABC_transporter_sub-D"/>
</dbReference>
<feature type="transmembrane region" description="Helical" evidence="8">
    <location>
        <begin position="143"/>
        <end position="162"/>
    </location>
</feature>
<proteinExistence type="predicted"/>
<protein>
    <submittedName>
        <fullName evidence="11">ABC transporter ATP-binding protein/permease</fullName>
    </submittedName>
</protein>
<evidence type="ECO:0000313" key="12">
    <source>
        <dbReference type="Proteomes" id="UP000305675"/>
    </source>
</evidence>
<keyword evidence="3 8" id="KW-0812">Transmembrane</keyword>
<organism evidence="11 12">
    <name type="scientific">Ferrimonas aestuarii</name>
    <dbReference type="NCBI Taxonomy" id="2569539"/>
    <lineage>
        <taxon>Bacteria</taxon>
        <taxon>Pseudomonadati</taxon>
        <taxon>Pseudomonadota</taxon>
        <taxon>Gammaproteobacteria</taxon>
        <taxon>Alteromonadales</taxon>
        <taxon>Ferrimonadaceae</taxon>
        <taxon>Ferrimonas</taxon>
    </lineage>
</organism>
<evidence type="ECO:0000256" key="5">
    <source>
        <dbReference type="ARBA" id="ARBA00022840"/>
    </source>
</evidence>
<sequence length="554" mass="63254">MNLLKQFWRLAGPYWFNKRNWFSWVLLGMSIGASLTMIEITVWLNEWNRDFYDALAELNVDAIYPLLIDFCWLVAIIVLLKVYADWLAELVQIRWRQWMTEGLLERWFANGTYYRMTLGEEPDNPDQRIAEDARLLTSDSVELFVGAIKSTAVLIAFTSVLWELSGNLAIPWDGEVIHITGYLFWVALIYAIFGTGLTQFFGHKLHGLNYQQQRKEANFRASLLRKRDNAEQIALFKGEAKEQMNLKGGFTDIIGNWRMLMNRRKNLGLVVNSYHETAKMVPLFAGIPALMAEVITIGGLFQVRMAFMKVYAGFSWFVHSYENLTRWSATVVRIGQFLEAMEQQQPLPQPEKDQQLDCQQLALFTPNGKPLLDKVELTLPPHSQLLISGVSGLGKSTLLRTLAGIWPFYDGEFKQAQGHTMLMPQKPYLPSGSLRACLSYPSEADYDDQQLVQVLHDVNLTHLSDNLSFECEWQQRLSGGEQQRLSLARALLAKPDTLILDEATSSLDEASAKAMIETLKQQLPQTSLMMVSHQRSLQPLFERQLDLGRFAAAQ</sequence>
<dbReference type="InterPro" id="IPR003593">
    <property type="entry name" value="AAA+_ATPase"/>
</dbReference>
<evidence type="ECO:0000256" key="2">
    <source>
        <dbReference type="ARBA" id="ARBA00022448"/>
    </source>
</evidence>
<name>A0A4V5NWH3_9GAMM</name>
<dbReference type="GO" id="GO:0005524">
    <property type="term" value="F:ATP binding"/>
    <property type="evidence" value="ECO:0007669"/>
    <property type="project" value="UniProtKB-KW"/>
</dbReference>
<dbReference type="InterPro" id="IPR011527">
    <property type="entry name" value="ABC1_TM_dom"/>
</dbReference>
<feature type="transmembrane region" description="Helical" evidence="8">
    <location>
        <begin position="182"/>
        <end position="202"/>
    </location>
</feature>
<dbReference type="Pfam" id="PF00005">
    <property type="entry name" value="ABC_tran"/>
    <property type="match status" value="1"/>
</dbReference>
<evidence type="ECO:0000313" key="11">
    <source>
        <dbReference type="EMBL" id="TKB56016.1"/>
    </source>
</evidence>
<dbReference type="Gene3D" id="1.20.1560.10">
    <property type="entry name" value="ABC transporter type 1, transmembrane domain"/>
    <property type="match status" value="1"/>
</dbReference>
<dbReference type="InterPro" id="IPR003439">
    <property type="entry name" value="ABC_transporter-like_ATP-bd"/>
</dbReference>
<keyword evidence="5 11" id="KW-0067">ATP-binding</keyword>
<dbReference type="PROSITE" id="PS50893">
    <property type="entry name" value="ABC_TRANSPORTER_2"/>
    <property type="match status" value="1"/>
</dbReference>
<dbReference type="EMBL" id="SWCJ01000004">
    <property type="protein sequence ID" value="TKB56016.1"/>
    <property type="molecule type" value="Genomic_DNA"/>
</dbReference>
<evidence type="ECO:0000259" key="10">
    <source>
        <dbReference type="PROSITE" id="PS50929"/>
    </source>
</evidence>
<keyword evidence="7 8" id="KW-0472">Membrane</keyword>
<dbReference type="RefSeq" id="WP_136862745.1">
    <property type="nucleotide sequence ID" value="NZ_SWCJ01000004.1"/>
</dbReference>
<evidence type="ECO:0000256" key="7">
    <source>
        <dbReference type="ARBA" id="ARBA00023136"/>
    </source>
</evidence>
<dbReference type="Pfam" id="PF06472">
    <property type="entry name" value="ABC_membrane_2"/>
    <property type="match status" value="1"/>
</dbReference>
<keyword evidence="6 8" id="KW-1133">Transmembrane helix</keyword>
<gene>
    <name evidence="11" type="ORF">FCL42_07295</name>
</gene>
<feature type="domain" description="ABC transporter" evidence="9">
    <location>
        <begin position="356"/>
        <end position="553"/>
    </location>
</feature>
<dbReference type="OrthoDB" id="8233587at2"/>
<dbReference type="PROSITE" id="PS00211">
    <property type="entry name" value="ABC_TRANSPORTER_1"/>
    <property type="match status" value="1"/>
</dbReference>
<dbReference type="Gene3D" id="3.40.50.300">
    <property type="entry name" value="P-loop containing nucleotide triphosphate hydrolases"/>
    <property type="match status" value="1"/>
</dbReference>
<accession>A0A4V5NWH3</accession>